<dbReference type="InterPro" id="IPR038472">
    <property type="entry name" value="DndE_sf"/>
</dbReference>
<dbReference type="Proteomes" id="UP000031876">
    <property type="component" value="Chromosome"/>
</dbReference>
<reference evidence="1 3" key="1">
    <citation type="journal article" date="2015" name="Genome Announc.">
        <title>Complete genome sequences for 35 biothreat assay-relevant bacillus species.</title>
        <authorList>
            <person name="Johnson S.L."/>
            <person name="Daligault H.E."/>
            <person name="Davenport K.W."/>
            <person name="Jaissle J."/>
            <person name="Frey K.G."/>
            <person name="Ladner J.T."/>
            <person name="Broomall S.M."/>
            <person name="Bishop-Lilly K.A."/>
            <person name="Bruce D.C."/>
            <person name="Gibbons H.S."/>
            <person name="Coyne S.R."/>
            <person name="Lo C.C."/>
            <person name="Meincke L."/>
            <person name="Munk A.C."/>
            <person name="Koroleva G.I."/>
            <person name="Rosenzweig C.N."/>
            <person name="Palacios G.F."/>
            <person name="Redden C.L."/>
            <person name="Minogue T.D."/>
            <person name="Chain P.S."/>
        </authorList>
    </citation>
    <scope>NUCLEOTIDE SEQUENCE [LARGE SCALE GENOMIC DNA]</scope>
    <source>
        <strain evidence="1 3">HD1011</strain>
    </source>
</reference>
<evidence type="ECO:0000313" key="4">
    <source>
        <dbReference type="Proteomes" id="UP000501107"/>
    </source>
</evidence>
<dbReference type="EMBL" id="CP009335">
    <property type="protein sequence ID" value="AJG75243.1"/>
    <property type="molecule type" value="Genomic_DNA"/>
</dbReference>
<protein>
    <submittedName>
        <fullName evidence="2">DNA sulfur modification protein DndE</fullName>
    </submittedName>
</protein>
<dbReference type="Pfam" id="PF08870">
    <property type="entry name" value="DndE"/>
    <property type="match status" value="1"/>
</dbReference>
<dbReference type="NCBIfam" id="TIGR03184">
    <property type="entry name" value="DNA_S_dndE"/>
    <property type="match status" value="1"/>
</dbReference>
<proteinExistence type="predicted"/>
<dbReference type="REBASE" id="388709">
    <property type="entry name" value="M.Bth795DndEP"/>
</dbReference>
<evidence type="ECO:0000313" key="2">
    <source>
        <dbReference type="EMBL" id="QKH25841.1"/>
    </source>
</evidence>
<dbReference type="InterPro" id="IPR014969">
    <property type="entry name" value="DNA_S_DndE"/>
</dbReference>
<name>A0A0B5NT18_BACTU</name>
<dbReference type="RefSeq" id="WP_001109533.1">
    <property type="nucleotide sequence ID" value="NZ_CP009335.1"/>
</dbReference>
<accession>A0A0B5NT18</accession>
<dbReference type="KEGG" id="btw:BF38_2174"/>
<dbReference type="GeneID" id="83634569"/>
<reference evidence="2 4" key="2">
    <citation type="submission" date="2020-05" db="EMBL/GenBank/DDBJ databases">
        <title>FDA dAtabase for Regulatory Grade micrObial Sequences (FDA-ARGOS): Supporting development and validation of Infectious Disease Dx tests.</title>
        <authorList>
            <person name="Nelson B."/>
            <person name="Plummer A."/>
            <person name="Tallon L."/>
            <person name="Sadzewicz L."/>
            <person name="Zhao X."/>
            <person name="Vavikolanu K."/>
            <person name="Mehta A."/>
            <person name="Aluvathingal J."/>
            <person name="Nadendla S."/>
            <person name="Myers T."/>
            <person name="Yan Y."/>
            <person name="Sichtig H."/>
        </authorList>
    </citation>
    <scope>NUCLEOTIDE SEQUENCE [LARGE SCALE GENOMIC DNA]</scope>
    <source>
        <strain evidence="2 4">FDAARGOS_795</strain>
    </source>
</reference>
<dbReference type="AlphaFoldDB" id="A0A0B5NT18"/>
<evidence type="ECO:0000313" key="1">
    <source>
        <dbReference type="EMBL" id="AJG75243.1"/>
    </source>
</evidence>
<dbReference type="EMBL" id="CP053980">
    <property type="protein sequence ID" value="QKH25841.1"/>
    <property type="molecule type" value="Genomic_DNA"/>
</dbReference>
<evidence type="ECO:0000313" key="3">
    <source>
        <dbReference type="Proteomes" id="UP000031876"/>
    </source>
</evidence>
<dbReference type="Proteomes" id="UP000501107">
    <property type="component" value="Chromosome"/>
</dbReference>
<dbReference type="Gene3D" id="1.10.1220.160">
    <property type="entry name" value="DNA sulphur modification protein DndE"/>
    <property type="match status" value="1"/>
</dbReference>
<gene>
    <name evidence="2" type="primary">dndE</name>
    <name evidence="1" type="ORF">BF38_2174</name>
    <name evidence="2" type="ORF">FOC89_18545</name>
</gene>
<organism evidence="2 4">
    <name type="scientific">Bacillus thuringiensis</name>
    <dbReference type="NCBI Taxonomy" id="1428"/>
    <lineage>
        <taxon>Bacteria</taxon>
        <taxon>Bacillati</taxon>
        <taxon>Bacillota</taxon>
        <taxon>Bacilli</taxon>
        <taxon>Bacillales</taxon>
        <taxon>Bacillaceae</taxon>
        <taxon>Bacillus</taxon>
        <taxon>Bacillus cereus group</taxon>
    </lineage>
</organism>
<sequence length="126" mass="14372">MNYRLKISKRVSDKLKELQAPTNLTPNILARLAVGLSLTDPTFPEVLTDKEAGGLEINRHTLTGEYDFIYKCLITQHAGREVSDNEYFPTLFNAHLERGINLLDSEYKHAGNNEKFTMNLLKYGKE</sequence>